<feature type="transmembrane region" description="Helical" evidence="1">
    <location>
        <begin position="159"/>
        <end position="176"/>
    </location>
</feature>
<feature type="transmembrane region" description="Helical" evidence="1">
    <location>
        <begin position="118"/>
        <end position="139"/>
    </location>
</feature>
<keyword evidence="1" id="KW-0472">Membrane</keyword>
<feature type="transmembrane region" description="Helical" evidence="1">
    <location>
        <begin position="91"/>
        <end position="111"/>
    </location>
</feature>
<accession>A0A3E4PH42</accession>
<keyword evidence="1" id="KW-0812">Transmembrane</keyword>
<dbReference type="AlphaFoldDB" id="A0A3E4PH42"/>
<feature type="transmembrane region" description="Helical" evidence="1">
    <location>
        <begin position="217"/>
        <end position="242"/>
    </location>
</feature>
<organism evidence="2 3">
    <name type="scientific">Dorea formicigenerans</name>
    <dbReference type="NCBI Taxonomy" id="39486"/>
    <lineage>
        <taxon>Bacteria</taxon>
        <taxon>Bacillati</taxon>
        <taxon>Bacillota</taxon>
        <taxon>Clostridia</taxon>
        <taxon>Lachnospirales</taxon>
        <taxon>Lachnospiraceae</taxon>
        <taxon>Dorea</taxon>
    </lineage>
</organism>
<evidence type="ECO:0000256" key="1">
    <source>
        <dbReference type="SAM" id="Phobius"/>
    </source>
</evidence>
<dbReference type="RefSeq" id="WP_117660725.1">
    <property type="nucleotide sequence ID" value="NZ_QSRA01000028.1"/>
</dbReference>
<protein>
    <submittedName>
        <fullName evidence="2">Uncharacterized protein</fullName>
    </submittedName>
</protein>
<evidence type="ECO:0000313" key="3">
    <source>
        <dbReference type="Proteomes" id="UP000261324"/>
    </source>
</evidence>
<feature type="transmembrane region" description="Helical" evidence="1">
    <location>
        <begin position="188"/>
        <end position="211"/>
    </location>
</feature>
<sequence length="261" mass="30527">MKEKKVIDYTRTYRRIEADKKKCILYIVILLLLGFLLMWTQIDDLTRIICKVCAGVLKKYEPHMYVGIRSEIYPLFGKISYLSAGTVYPGIQISLINTGISLGVIILLAGLPWKGRPLAIYLILCSAIHLINSLWFVFGEKYFPYTLTVYSKLYMLQEIGIWVMFFVMIVMVTGIIGDRGVIYKLLTLLAIMLYSIVFGTVRYVIFIWLLYRFSVIYMAFFYFMIGPMFDFLYLVMIYAVFVNRMIGVYDSRKGKEVWKWS</sequence>
<evidence type="ECO:0000313" key="2">
    <source>
        <dbReference type="EMBL" id="RGK79392.1"/>
    </source>
</evidence>
<gene>
    <name evidence="2" type="ORF">DXC93_14850</name>
</gene>
<proteinExistence type="predicted"/>
<dbReference type="Proteomes" id="UP000261324">
    <property type="component" value="Unassembled WGS sequence"/>
</dbReference>
<feature type="transmembrane region" description="Helical" evidence="1">
    <location>
        <begin position="23"/>
        <end position="42"/>
    </location>
</feature>
<comment type="caution">
    <text evidence="2">The sequence shown here is derived from an EMBL/GenBank/DDBJ whole genome shotgun (WGS) entry which is preliminary data.</text>
</comment>
<reference evidence="2 3" key="1">
    <citation type="submission" date="2018-08" db="EMBL/GenBank/DDBJ databases">
        <title>A genome reference for cultivated species of the human gut microbiota.</title>
        <authorList>
            <person name="Zou Y."/>
            <person name="Xue W."/>
            <person name="Luo G."/>
        </authorList>
    </citation>
    <scope>NUCLEOTIDE SEQUENCE [LARGE SCALE GENOMIC DNA]</scope>
    <source>
        <strain evidence="2 3">TF09-3</strain>
    </source>
</reference>
<keyword evidence="1" id="KW-1133">Transmembrane helix</keyword>
<dbReference type="EMBL" id="QSRA01000028">
    <property type="protein sequence ID" value="RGK79392.1"/>
    <property type="molecule type" value="Genomic_DNA"/>
</dbReference>
<name>A0A3E4PH42_9FIRM</name>